<dbReference type="Proteomes" id="UP000273611">
    <property type="component" value="Unassembled WGS sequence"/>
</dbReference>
<sequence length="247" mass="26517">MFAGRYLWWMLMGIGIFLFAALSLDYITWLTIQLSGCGEMAGACQPTLRLISGVLKPACIWTAIGVLFVATLLRLHRLSLLWFWGPIVTVWFVASTPILLFLAADAAALTQPATLAALPVAFLFLAAFVVYLTLVLEDGDTLPLAASVPLRRTIRLTAVYGALAGAAFMSELSRIAGTLLDMPALAVVIALAQPYLQTVLTLGTGSMAPAYAVLAAFIAALAASLLPHATARQQPSRRAIMLRRSRR</sequence>
<feature type="transmembrane region" description="Helical" evidence="1">
    <location>
        <begin position="208"/>
        <end position="231"/>
    </location>
</feature>
<name>A0A3S0SY24_9HYPH</name>
<feature type="transmembrane region" description="Helical" evidence="1">
    <location>
        <begin position="115"/>
        <end position="134"/>
    </location>
</feature>
<evidence type="ECO:0000313" key="3">
    <source>
        <dbReference type="Proteomes" id="UP000273611"/>
    </source>
</evidence>
<proteinExistence type="predicted"/>
<organism evidence="2 3">
    <name type="scientific">Rhizobium anhuiense</name>
    <dbReference type="NCBI Taxonomy" id="1184720"/>
    <lineage>
        <taxon>Bacteria</taxon>
        <taxon>Pseudomonadati</taxon>
        <taxon>Pseudomonadota</taxon>
        <taxon>Alphaproteobacteria</taxon>
        <taxon>Hyphomicrobiales</taxon>
        <taxon>Rhizobiaceae</taxon>
        <taxon>Rhizobium/Agrobacterium group</taxon>
        <taxon>Rhizobium</taxon>
    </lineage>
</organism>
<gene>
    <name evidence="2" type="ORF">EEQ99_11260</name>
</gene>
<comment type="caution">
    <text evidence="2">The sequence shown here is derived from an EMBL/GenBank/DDBJ whole genome shotgun (WGS) entry which is preliminary data.</text>
</comment>
<accession>A0A3S0SY24</accession>
<evidence type="ECO:0000313" key="2">
    <source>
        <dbReference type="EMBL" id="RUM02327.1"/>
    </source>
</evidence>
<evidence type="ECO:0000256" key="1">
    <source>
        <dbReference type="SAM" id="Phobius"/>
    </source>
</evidence>
<keyword evidence="1" id="KW-1133">Transmembrane helix</keyword>
<reference evidence="2 3" key="1">
    <citation type="journal article" date="2015" name="Int. J. Syst. Evol. Microbiol.">
        <title>Rhizobium anhuiense sp. nov., isolated from effective nodules of Vicia faba and Pisum sativum.</title>
        <authorList>
            <person name="Zhang Y.J."/>
            <person name="Zheng W.T."/>
            <person name="Everall I."/>
            <person name="Young J.P."/>
            <person name="Zhang X.X."/>
            <person name="Tian C.F."/>
            <person name="Sui X.H."/>
            <person name="Wang E.T."/>
            <person name="Chen W.X."/>
        </authorList>
    </citation>
    <scope>NUCLEOTIDE SEQUENCE [LARGE SCALE GENOMIC DNA]</scope>
    <source>
        <strain evidence="2 3">CCBAU 23252</strain>
    </source>
</reference>
<dbReference type="AlphaFoldDB" id="A0A3S0SY24"/>
<dbReference type="RefSeq" id="WP_127430422.1">
    <property type="nucleotide sequence ID" value="NZ_BMFI01000004.1"/>
</dbReference>
<feature type="transmembrane region" description="Helical" evidence="1">
    <location>
        <begin position="53"/>
        <end position="75"/>
    </location>
</feature>
<feature type="transmembrane region" description="Helical" evidence="1">
    <location>
        <begin position="154"/>
        <end position="172"/>
    </location>
</feature>
<keyword evidence="1" id="KW-0472">Membrane</keyword>
<keyword evidence="1" id="KW-0812">Transmembrane</keyword>
<feature type="transmembrane region" description="Helical" evidence="1">
    <location>
        <begin position="6"/>
        <end position="32"/>
    </location>
</feature>
<protein>
    <submittedName>
        <fullName evidence="2">Uncharacterized protein</fullName>
    </submittedName>
</protein>
<dbReference type="EMBL" id="RIBW01000003">
    <property type="protein sequence ID" value="RUM02327.1"/>
    <property type="molecule type" value="Genomic_DNA"/>
</dbReference>
<feature type="transmembrane region" description="Helical" evidence="1">
    <location>
        <begin position="81"/>
        <end position="103"/>
    </location>
</feature>